<evidence type="ECO:0000313" key="2">
    <source>
        <dbReference type="Proteomes" id="UP000629468"/>
    </source>
</evidence>
<name>A0A8H7F0R0_AGABI</name>
<proteinExistence type="predicted"/>
<dbReference type="AlphaFoldDB" id="A0A8H7F0R0"/>
<organism evidence="1 2">
    <name type="scientific">Agaricus bisporus var. burnettii</name>
    <dbReference type="NCBI Taxonomy" id="192524"/>
    <lineage>
        <taxon>Eukaryota</taxon>
        <taxon>Fungi</taxon>
        <taxon>Dikarya</taxon>
        <taxon>Basidiomycota</taxon>
        <taxon>Agaricomycotina</taxon>
        <taxon>Agaricomycetes</taxon>
        <taxon>Agaricomycetidae</taxon>
        <taxon>Agaricales</taxon>
        <taxon>Agaricineae</taxon>
        <taxon>Agaricaceae</taxon>
        <taxon>Agaricus</taxon>
    </lineage>
</organism>
<dbReference type="Proteomes" id="UP000629468">
    <property type="component" value="Unassembled WGS sequence"/>
</dbReference>
<comment type="caution">
    <text evidence="1">The sequence shown here is derived from an EMBL/GenBank/DDBJ whole genome shotgun (WGS) entry which is preliminary data.</text>
</comment>
<accession>A0A8H7F0R0</accession>
<evidence type="ECO:0000313" key="1">
    <source>
        <dbReference type="EMBL" id="KAF7771075.1"/>
    </source>
</evidence>
<gene>
    <name evidence="1" type="ORF">Agabi119p4_7049</name>
</gene>
<dbReference type="EMBL" id="JABXXO010000009">
    <property type="protein sequence ID" value="KAF7771075.1"/>
    <property type="molecule type" value="Genomic_DNA"/>
</dbReference>
<reference evidence="1 2" key="1">
    <citation type="journal article" name="Sci. Rep.">
        <title>Telomere-to-telomere assembled and centromere annotated genomes of the two main subspecies of the button mushroom Agaricus bisporus reveal especially polymorphic chromosome ends.</title>
        <authorList>
            <person name="Sonnenberg A.S.M."/>
            <person name="Sedaghat-Telgerd N."/>
            <person name="Lavrijssen B."/>
            <person name="Ohm R.A."/>
            <person name="Hendrickx P.M."/>
            <person name="Scholtmeijer K."/>
            <person name="Baars J.J.P."/>
            <person name="van Peer A."/>
        </authorList>
    </citation>
    <scope>NUCLEOTIDE SEQUENCE [LARGE SCALE GENOMIC DNA]</scope>
    <source>
        <strain evidence="1 2">H119_p4</strain>
    </source>
</reference>
<sequence length="70" mass="8152">MSFQLCSHVKCTFRSAHVFFWNRSRFDGHGHQLEVCLAIDPLEVQIRRACFLNWSRPGHAGRSRPSKLLL</sequence>
<protein>
    <submittedName>
        <fullName evidence="1">Uncharacterized protein</fullName>
    </submittedName>
</protein>